<dbReference type="GO" id="GO:0015074">
    <property type="term" value="P:DNA integration"/>
    <property type="evidence" value="ECO:0007669"/>
    <property type="project" value="InterPro"/>
</dbReference>
<sequence length="203" mass="23225">MLPPRKARGTTNSNHRYHKWKNLIKGFVPTSPNQLWVSDITYIPLAGGDVCYLHLVTDAYSHKIVGWVLADSLRASATLEALRQAIDQAVEMTGSENLEGLIHHSDRGVQYCCDAYVERLRRHGIAISMTEDYKPTDNAVAERINGIIKVERLYRQGLFETIERAASVIERYIYFYNYRRPHMSVGYKTPGIVHGEKETQIKM</sequence>
<dbReference type="Gene3D" id="3.30.420.10">
    <property type="entry name" value="Ribonuclease H-like superfamily/Ribonuclease H"/>
    <property type="match status" value="1"/>
</dbReference>
<dbReference type="InterPro" id="IPR050900">
    <property type="entry name" value="Transposase_IS3/IS150/IS904"/>
</dbReference>
<dbReference type="PANTHER" id="PTHR46889:SF5">
    <property type="entry name" value="INTEGRASE PROTEIN"/>
    <property type="match status" value="1"/>
</dbReference>
<dbReference type="InterPro" id="IPR012337">
    <property type="entry name" value="RNaseH-like_sf"/>
</dbReference>
<dbReference type="EMBL" id="JNHK01000087">
    <property type="protein sequence ID" value="KDS38001.1"/>
    <property type="molecule type" value="Genomic_DNA"/>
</dbReference>
<dbReference type="PANTHER" id="PTHR46889">
    <property type="entry name" value="TRANSPOSASE INSF FOR INSERTION SEQUENCE IS3B-RELATED"/>
    <property type="match status" value="1"/>
</dbReference>
<evidence type="ECO:0000313" key="2">
    <source>
        <dbReference type="EMBL" id="KDS38001.1"/>
    </source>
</evidence>
<dbReference type="SUPFAM" id="SSF53098">
    <property type="entry name" value="Ribonuclease H-like"/>
    <property type="match status" value="1"/>
</dbReference>
<dbReference type="GO" id="GO:0003676">
    <property type="term" value="F:nucleic acid binding"/>
    <property type="evidence" value="ECO:0007669"/>
    <property type="project" value="InterPro"/>
</dbReference>
<evidence type="ECO:0000313" key="3">
    <source>
        <dbReference type="Proteomes" id="UP000027850"/>
    </source>
</evidence>
<dbReference type="Proteomes" id="UP000027850">
    <property type="component" value="Unassembled WGS sequence"/>
</dbReference>
<dbReference type="Pfam" id="PF00665">
    <property type="entry name" value="rve"/>
    <property type="match status" value="1"/>
</dbReference>
<dbReference type="Pfam" id="PF13333">
    <property type="entry name" value="rve_2"/>
    <property type="match status" value="1"/>
</dbReference>
<dbReference type="PROSITE" id="PS50994">
    <property type="entry name" value="INTEGRASE"/>
    <property type="match status" value="1"/>
</dbReference>
<accession>A0AB34L985</accession>
<comment type="caution">
    <text evidence="2">The sequence shown here is derived from an EMBL/GenBank/DDBJ whole genome shotgun (WGS) entry which is preliminary data.</text>
</comment>
<reference evidence="2 3" key="1">
    <citation type="submission" date="2014-04" db="EMBL/GenBank/DDBJ databases">
        <authorList>
            <person name="Sears C."/>
            <person name="Carroll K."/>
            <person name="Sack B.R."/>
            <person name="Qadri F."/>
            <person name="Myers L.L."/>
            <person name="Chung G.-T."/>
            <person name="Escheverria P."/>
            <person name="Fraser C.M."/>
            <person name="Sadzewicz L."/>
            <person name="Shefchek K.A."/>
            <person name="Tallon L."/>
            <person name="Das S.P."/>
            <person name="Daugherty S."/>
            <person name="Mongodin E.F."/>
        </authorList>
    </citation>
    <scope>NUCLEOTIDE SEQUENCE [LARGE SCALE GENOMIC DNA]</scope>
    <source>
        <strain evidence="2 3">3776 D15 i</strain>
    </source>
</reference>
<feature type="domain" description="Integrase catalytic" evidence="1">
    <location>
        <begin position="28"/>
        <end position="198"/>
    </location>
</feature>
<dbReference type="InterPro" id="IPR036397">
    <property type="entry name" value="RNaseH_sf"/>
</dbReference>
<organism evidence="2 3">
    <name type="scientific">Parabacteroides distasonis str. 3776 D15 i</name>
    <dbReference type="NCBI Taxonomy" id="1339342"/>
    <lineage>
        <taxon>Bacteria</taxon>
        <taxon>Pseudomonadati</taxon>
        <taxon>Bacteroidota</taxon>
        <taxon>Bacteroidia</taxon>
        <taxon>Bacteroidales</taxon>
        <taxon>Tannerellaceae</taxon>
        <taxon>Parabacteroides</taxon>
    </lineage>
</organism>
<evidence type="ECO:0000259" key="1">
    <source>
        <dbReference type="PROSITE" id="PS50994"/>
    </source>
</evidence>
<gene>
    <name evidence="2" type="ORF">M091_0019</name>
</gene>
<proteinExistence type="predicted"/>
<protein>
    <submittedName>
        <fullName evidence="2">Integrase core domain protein</fullName>
    </submittedName>
</protein>
<dbReference type="AlphaFoldDB" id="A0AB34L985"/>
<dbReference type="NCBIfam" id="NF033516">
    <property type="entry name" value="transpos_IS3"/>
    <property type="match status" value="1"/>
</dbReference>
<dbReference type="InterPro" id="IPR001584">
    <property type="entry name" value="Integrase_cat-core"/>
</dbReference>
<name>A0AB34L985_PARDI</name>
<dbReference type="InterPro" id="IPR048020">
    <property type="entry name" value="Transpos_IS3"/>
</dbReference>